<organism evidence="2">
    <name type="scientific">metagenome</name>
    <dbReference type="NCBI Taxonomy" id="256318"/>
    <lineage>
        <taxon>unclassified sequences</taxon>
        <taxon>metagenomes</taxon>
    </lineage>
</organism>
<dbReference type="EMBL" id="UIDG01000002">
    <property type="protein sequence ID" value="SUS03506.1"/>
    <property type="molecule type" value="Genomic_DNA"/>
</dbReference>
<reference evidence="2" key="1">
    <citation type="submission" date="2018-07" db="EMBL/GenBank/DDBJ databases">
        <authorList>
            <person name="Quirk P.G."/>
            <person name="Krulwich T.A."/>
        </authorList>
    </citation>
    <scope>NUCLEOTIDE SEQUENCE</scope>
</reference>
<sequence length="179" mass="19775">MVDEAEKVPVKSGAKTRLSSAEEAWQPIARFRDEVDRLFDDFVGRIGGFPFGWRGLPTDSLRAGRFFGGSVPAVDLVEKEGGYALTAELPGLSESDVELTLADDILTIKGEKKEEKEDKGTGYQISERRYGMFRRSFPLPDGVDPEKIAATFKKGVLTVELPKRPGAETKEKKIAIKPE</sequence>
<dbReference type="Pfam" id="PF00011">
    <property type="entry name" value="HSP20"/>
    <property type="match status" value="1"/>
</dbReference>
<dbReference type="InterPro" id="IPR008978">
    <property type="entry name" value="HSP20-like_chaperone"/>
</dbReference>
<accession>A0A380T8A1</accession>
<dbReference type="PROSITE" id="PS01031">
    <property type="entry name" value="SHSP"/>
    <property type="match status" value="1"/>
</dbReference>
<dbReference type="PANTHER" id="PTHR11527">
    <property type="entry name" value="HEAT-SHOCK PROTEIN 20 FAMILY MEMBER"/>
    <property type="match status" value="1"/>
</dbReference>
<dbReference type="AlphaFoldDB" id="A0A380T8A1"/>
<keyword evidence="2" id="KW-0346">Stress response</keyword>
<evidence type="ECO:0000313" key="2">
    <source>
        <dbReference type="EMBL" id="SUS03506.1"/>
    </source>
</evidence>
<evidence type="ECO:0000259" key="1">
    <source>
        <dbReference type="PROSITE" id="PS01031"/>
    </source>
</evidence>
<dbReference type="SUPFAM" id="SSF49764">
    <property type="entry name" value="HSP20-like chaperones"/>
    <property type="match status" value="1"/>
</dbReference>
<protein>
    <submittedName>
        <fullName evidence="2">Heat shock protein Hsp20</fullName>
    </submittedName>
</protein>
<gene>
    <name evidence="2" type="ORF">DF3PB_100002</name>
</gene>
<proteinExistence type="predicted"/>
<dbReference type="CDD" id="cd06464">
    <property type="entry name" value="ACD_sHsps-like"/>
    <property type="match status" value="1"/>
</dbReference>
<dbReference type="Gene3D" id="2.60.40.790">
    <property type="match status" value="1"/>
</dbReference>
<dbReference type="InterPro" id="IPR002068">
    <property type="entry name" value="A-crystallin/Hsp20_dom"/>
</dbReference>
<dbReference type="InterPro" id="IPR031107">
    <property type="entry name" value="Small_HSP"/>
</dbReference>
<feature type="domain" description="SHSP" evidence="1">
    <location>
        <begin position="65"/>
        <end position="179"/>
    </location>
</feature>
<name>A0A380T8A1_9ZZZZ</name>